<protein>
    <submittedName>
        <fullName evidence="3">Restriction endonuclease subunit S</fullName>
    </submittedName>
</protein>
<keyword evidence="3" id="KW-0255">Endonuclease</keyword>
<dbReference type="InterPro" id="IPR044946">
    <property type="entry name" value="Restrct_endonuc_typeI_TRD_sf"/>
</dbReference>
<name>A0A974P528_9CAUL</name>
<dbReference type="REBASE" id="492847">
    <property type="entry name" value="S1.PspVBR1ORF3130P"/>
</dbReference>
<dbReference type="GO" id="GO:0003677">
    <property type="term" value="F:DNA binding"/>
    <property type="evidence" value="ECO:0007669"/>
    <property type="project" value="UniProtKB-KW"/>
</dbReference>
<dbReference type="SUPFAM" id="SSF116734">
    <property type="entry name" value="DNA methylase specificity domain"/>
    <property type="match status" value="1"/>
</dbReference>
<dbReference type="EMBL" id="CP068570">
    <property type="protein sequence ID" value="QQZ50549.1"/>
    <property type="molecule type" value="Genomic_DNA"/>
</dbReference>
<keyword evidence="3" id="KW-0540">Nuclease</keyword>
<keyword evidence="2" id="KW-0238">DNA-binding</keyword>
<evidence type="ECO:0000256" key="2">
    <source>
        <dbReference type="ARBA" id="ARBA00023125"/>
    </source>
</evidence>
<accession>A0A974P528</accession>
<keyword evidence="1" id="KW-0680">Restriction system</keyword>
<dbReference type="CDD" id="cd17249">
    <property type="entry name" value="RMtype1_S_EcoR124I-TRD2-CR2_like"/>
    <property type="match status" value="1"/>
</dbReference>
<dbReference type="Gene3D" id="3.90.220.20">
    <property type="entry name" value="DNA methylase specificity domains"/>
    <property type="match status" value="1"/>
</dbReference>
<dbReference type="GO" id="GO:0009307">
    <property type="term" value="P:DNA restriction-modification system"/>
    <property type="evidence" value="ECO:0007669"/>
    <property type="project" value="UniProtKB-KW"/>
</dbReference>
<keyword evidence="3" id="KW-0378">Hydrolase</keyword>
<gene>
    <name evidence="3" type="ORF">JKL49_03125</name>
</gene>
<reference evidence="3" key="1">
    <citation type="submission" date="2021-01" db="EMBL/GenBank/DDBJ databases">
        <title>Genome sequence of Phenylobacterium sp. 20VBR1 isolated from a valley glaceir, Ny-Alesund, Svalbard.</title>
        <authorList>
            <person name="Thomas F.A."/>
            <person name="Krishnan K.P."/>
            <person name="Sinha R.K."/>
        </authorList>
    </citation>
    <scope>NUCLEOTIDE SEQUENCE</scope>
    <source>
        <strain evidence="3">20VBR1</strain>
    </source>
</reference>
<sequence length="142" mass="15107">MLPDASAPPPGWAMTPLADLCRIMSGGTPPKSESRYWTGDIPWVSGKDMKSPRLVDSIDHVSPEAVGAGTRIAPAGAVFLLVRGMGLAKDLPIAVATRDMAFNQDIKALVPNELGTGAFLRAAIYENRAGYSGGSFRPHMER</sequence>
<evidence type="ECO:0000256" key="1">
    <source>
        <dbReference type="ARBA" id="ARBA00022747"/>
    </source>
</evidence>
<evidence type="ECO:0000313" key="3">
    <source>
        <dbReference type="EMBL" id="QQZ50549.1"/>
    </source>
</evidence>
<organism evidence="3">
    <name type="scientific">Phenylobacterium glaciei</name>
    <dbReference type="NCBI Taxonomy" id="2803784"/>
    <lineage>
        <taxon>Bacteria</taxon>
        <taxon>Pseudomonadati</taxon>
        <taxon>Pseudomonadota</taxon>
        <taxon>Alphaproteobacteria</taxon>
        <taxon>Caulobacterales</taxon>
        <taxon>Caulobacteraceae</taxon>
        <taxon>Phenylobacterium</taxon>
    </lineage>
</organism>
<dbReference type="GO" id="GO:0004519">
    <property type="term" value="F:endonuclease activity"/>
    <property type="evidence" value="ECO:0007669"/>
    <property type="project" value="UniProtKB-KW"/>
</dbReference>
<dbReference type="AlphaFoldDB" id="A0A974P528"/>
<proteinExistence type="predicted"/>